<evidence type="ECO:0000256" key="1">
    <source>
        <dbReference type="SAM" id="MobiDB-lite"/>
    </source>
</evidence>
<dbReference type="AlphaFoldDB" id="A0A6S7JA14"/>
<gene>
    <name evidence="2" type="ORF">PACLA_8A054059</name>
</gene>
<evidence type="ECO:0000313" key="2">
    <source>
        <dbReference type="EMBL" id="CAB4027517.1"/>
    </source>
</evidence>
<evidence type="ECO:0000313" key="3">
    <source>
        <dbReference type="Proteomes" id="UP001152795"/>
    </source>
</evidence>
<feature type="region of interest" description="Disordered" evidence="1">
    <location>
        <begin position="1"/>
        <end position="24"/>
    </location>
</feature>
<name>A0A6S7JA14_PARCT</name>
<accession>A0A6S7JA14</accession>
<organism evidence="2 3">
    <name type="scientific">Paramuricea clavata</name>
    <name type="common">Red gorgonian</name>
    <name type="synonym">Violescent sea-whip</name>
    <dbReference type="NCBI Taxonomy" id="317549"/>
    <lineage>
        <taxon>Eukaryota</taxon>
        <taxon>Metazoa</taxon>
        <taxon>Cnidaria</taxon>
        <taxon>Anthozoa</taxon>
        <taxon>Octocorallia</taxon>
        <taxon>Malacalcyonacea</taxon>
        <taxon>Plexauridae</taxon>
        <taxon>Paramuricea</taxon>
    </lineage>
</organism>
<dbReference type="Proteomes" id="UP001152795">
    <property type="component" value="Unassembled WGS sequence"/>
</dbReference>
<protein>
    <submittedName>
        <fullName evidence="2">Uncharacterized protein</fullName>
    </submittedName>
</protein>
<keyword evidence="3" id="KW-1185">Reference proteome</keyword>
<proteinExistence type="predicted"/>
<reference evidence="2" key="1">
    <citation type="submission" date="2020-04" db="EMBL/GenBank/DDBJ databases">
        <authorList>
            <person name="Alioto T."/>
            <person name="Alioto T."/>
            <person name="Gomez Garrido J."/>
        </authorList>
    </citation>
    <scope>NUCLEOTIDE SEQUENCE</scope>
    <source>
        <strain evidence="2">A484AB</strain>
    </source>
</reference>
<comment type="caution">
    <text evidence="2">The sequence shown here is derived from an EMBL/GenBank/DDBJ whole genome shotgun (WGS) entry which is preliminary data.</text>
</comment>
<feature type="compositionally biased region" description="Basic and acidic residues" evidence="1">
    <location>
        <begin position="15"/>
        <end position="24"/>
    </location>
</feature>
<sequence>MAQHEKYQTPNAMERNCKKSSADRHLRRPCLVPDCRYYKIPVSRLSDHLRRRHQLTIKEHESLYGRGSSTNENCDNSINSTLFRYVVYTLCQAHVTFGKMKIPLS</sequence>
<dbReference type="EMBL" id="CACRXK020014846">
    <property type="protein sequence ID" value="CAB4027517.1"/>
    <property type="molecule type" value="Genomic_DNA"/>
</dbReference>